<evidence type="ECO:0000313" key="8">
    <source>
        <dbReference type="EMBL" id="MCS5732448.1"/>
    </source>
</evidence>
<accession>A0ABT2GWZ5</accession>
<evidence type="ECO:0000256" key="7">
    <source>
        <dbReference type="SAM" id="Phobius"/>
    </source>
</evidence>
<proteinExistence type="predicted"/>
<comment type="caution">
    <text evidence="8">The sequence shown here is derived from an EMBL/GenBank/DDBJ whole genome shotgun (WGS) entry which is preliminary data.</text>
</comment>
<evidence type="ECO:0000313" key="9">
    <source>
        <dbReference type="Proteomes" id="UP001165586"/>
    </source>
</evidence>
<gene>
    <name evidence="8" type="ORF">N1032_01650</name>
</gene>
<name>A0ABT2GWZ5_9MICO</name>
<keyword evidence="6" id="KW-0131">Cell cycle</keyword>
<keyword evidence="4 7" id="KW-1133">Transmembrane helix</keyword>
<organism evidence="8 9">
    <name type="scientific">Herbiconiux daphne</name>
    <dbReference type="NCBI Taxonomy" id="2970914"/>
    <lineage>
        <taxon>Bacteria</taxon>
        <taxon>Bacillati</taxon>
        <taxon>Actinomycetota</taxon>
        <taxon>Actinomycetes</taxon>
        <taxon>Micrococcales</taxon>
        <taxon>Microbacteriaceae</taxon>
        <taxon>Herbiconiux</taxon>
    </lineage>
</organism>
<reference evidence="8" key="1">
    <citation type="submission" date="2022-08" db="EMBL/GenBank/DDBJ databases">
        <authorList>
            <person name="Deng Y."/>
            <person name="Han X.-F."/>
            <person name="Zhang Y.-Q."/>
        </authorList>
    </citation>
    <scope>NUCLEOTIDE SEQUENCE</scope>
    <source>
        <strain evidence="8">CPCC 203386</strain>
    </source>
</reference>
<feature type="transmembrane region" description="Helical" evidence="7">
    <location>
        <begin position="52"/>
        <end position="74"/>
    </location>
</feature>
<dbReference type="GO" id="GO:0051301">
    <property type="term" value="P:cell division"/>
    <property type="evidence" value="ECO:0007669"/>
    <property type="project" value="UniProtKB-KW"/>
</dbReference>
<protein>
    <submittedName>
        <fullName evidence="8">Cell division protein CrgA</fullName>
    </submittedName>
</protein>
<evidence type="ECO:0000256" key="1">
    <source>
        <dbReference type="ARBA" id="ARBA00022475"/>
    </source>
</evidence>
<evidence type="ECO:0000256" key="4">
    <source>
        <dbReference type="ARBA" id="ARBA00022989"/>
    </source>
</evidence>
<dbReference type="RefSeq" id="WP_259537071.1">
    <property type="nucleotide sequence ID" value="NZ_JANLCJ010000001.1"/>
</dbReference>
<keyword evidence="9" id="KW-1185">Reference proteome</keyword>
<dbReference type="InterPro" id="IPR009619">
    <property type="entry name" value="CrgA"/>
</dbReference>
<evidence type="ECO:0000256" key="5">
    <source>
        <dbReference type="ARBA" id="ARBA00023136"/>
    </source>
</evidence>
<feature type="transmembrane region" description="Helical" evidence="7">
    <location>
        <begin position="12"/>
        <end position="40"/>
    </location>
</feature>
<keyword evidence="1" id="KW-1003">Cell membrane</keyword>
<dbReference type="Proteomes" id="UP001165586">
    <property type="component" value="Unassembled WGS sequence"/>
</dbReference>
<evidence type="ECO:0000256" key="3">
    <source>
        <dbReference type="ARBA" id="ARBA00022692"/>
    </source>
</evidence>
<keyword evidence="3 7" id="KW-0812">Transmembrane</keyword>
<evidence type="ECO:0000256" key="2">
    <source>
        <dbReference type="ARBA" id="ARBA00022618"/>
    </source>
</evidence>
<keyword evidence="2 8" id="KW-0132">Cell division</keyword>
<evidence type="ECO:0000256" key="6">
    <source>
        <dbReference type="ARBA" id="ARBA00023306"/>
    </source>
</evidence>
<dbReference type="EMBL" id="JANLCJ010000001">
    <property type="protein sequence ID" value="MCS5732448.1"/>
    <property type="molecule type" value="Genomic_DNA"/>
</dbReference>
<keyword evidence="5 7" id="KW-0472">Membrane</keyword>
<dbReference type="Pfam" id="PF06781">
    <property type="entry name" value="CrgA"/>
    <property type="match status" value="1"/>
</dbReference>
<sequence>MSPTSAPHSRALLTAGIIATAIGALCLLAGGTWIVVYVVTGGAAPVRHLESANLLIGGGAVLMGLVLGSTGVAMTRLSRRGE</sequence>